<sequence length="285" mass="32847">MRKRLMGTVGIIIGCVLIILASVIVYFYIPYSPLNSEYKDICQKIEEGKRQNSEVLLNDNIESLPSLIQKYIVTNGYIGSPIVNSMQIEFLDADFILNRGDSPIKINYYQINEASEPNRIALIDTSMYGIPFQGLDKYMYGDGTMRGVLAKNITLFNQGGKEFNISSLITYLSESILMPSILINESFQWEEIDDYNVKVSLKYYDEEVSGVFTFDDSWKVISFKTNQRTMISTDGEINKIPWEVKYLNYKKDKSIIKPTEIQAIWHYNDQSSIYFDGIINDMIYN</sequence>
<reference evidence="1 2" key="1">
    <citation type="journal article" date="2022" name="Int. J. Syst. Evol. Microbiol.">
        <title>Miniphocaeibacter halophilus sp. nov., an ammonium-tolerant acetate-producing bacterium isolated from a biogas system.</title>
        <authorList>
            <person name="Schnurer A."/>
            <person name="Singh A."/>
            <person name="Bi S."/>
            <person name="Qiao W."/>
            <person name="Westerholm M."/>
        </authorList>
    </citation>
    <scope>NUCLEOTIDE SEQUENCE [LARGE SCALE GENOMIC DNA]</scope>
    <source>
        <strain evidence="1 2">AMB_01</strain>
    </source>
</reference>
<name>A0AC61MTS4_9FIRM</name>
<gene>
    <name evidence="1" type="ORF">JFY71_05680</name>
</gene>
<dbReference type="EMBL" id="CP066744">
    <property type="protein sequence ID" value="QQK09027.1"/>
    <property type="molecule type" value="Genomic_DNA"/>
</dbReference>
<protein>
    <submittedName>
        <fullName evidence="1">Uncharacterized protein</fullName>
    </submittedName>
</protein>
<evidence type="ECO:0000313" key="1">
    <source>
        <dbReference type="EMBL" id="QQK09027.1"/>
    </source>
</evidence>
<organism evidence="1 2">
    <name type="scientific">Miniphocaeibacter halophilus</name>
    <dbReference type="NCBI Taxonomy" id="2931922"/>
    <lineage>
        <taxon>Bacteria</taxon>
        <taxon>Bacillati</taxon>
        <taxon>Bacillota</taxon>
        <taxon>Tissierellia</taxon>
        <taxon>Tissierellales</taxon>
        <taxon>Peptoniphilaceae</taxon>
        <taxon>Miniphocaeibacter</taxon>
    </lineage>
</organism>
<keyword evidence="2" id="KW-1185">Reference proteome</keyword>
<accession>A0AC61MTS4</accession>
<dbReference type="Proteomes" id="UP000595814">
    <property type="component" value="Chromosome"/>
</dbReference>
<evidence type="ECO:0000313" key="2">
    <source>
        <dbReference type="Proteomes" id="UP000595814"/>
    </source>
</evidence>
<proteinExistence type="predicted"/>